<dbReference type="STRING" id="1088869.GMO_13410"/>
<reference evidence="1 2" key="1">
    <citation type="submission" date="2011-10" db="EMBL/GenBank/DDBJ databases">
        <title>Genome sequence of Gluconobacter morbifer G707, isolated from Drosophila gut.</title>
        <authorList>
            <person name="Lee W.-J."/>
            <person name="Kim E.-K."/>
        </authorList>
    </citation>
    <scope>NUCLEOTIDE SEQUENCE [LARGE SCALE GENOMIC DNA]</scope>
    <source>
        <strain evidence="1 2">G707</strain>
    </source>
</reference>
<gene>
    <name evidence="1" type="ORF">GMO_13410</name>
</gene>
<proteinExistence type="predicted"/>
<dbReference type="Proteomes" id="UP000004949">
    <property type="component" value="Unassembled WGS sequence"/>
</dbReference>
<dbReference type="AlphaFoldDB" id="G6XID1"/>
<evidence type="ECO:0000313" key="1">
    <source>
        <dbReference type="EMBL" id="EHH68571.1"/>
    </source>
</evidence>
<sequence>MIGHIAHVSDSFREGETIRTHDPDDLWCPARDVVMRRFNQMQGILNHGSA</sequence>
<evidence type="ECO:0000313" key="2">
    <source>
        <dbReference type="Proteomes" id="UP000004949"/>
    </source>
</evidence>
<accession>G6XID1</accession>
<organism evidence="1 2">
    <name type="scientific">Gluconobacter morbifer G707</name>
    <dbReference type="NCBI Taxonomy" id="1088869"/>
    <lineage>
        <taxon>Bacteria</taxon>
        <taxon>Pseudomonadati</taxon>
        <taxon>Pseudomonadota</taxon>
        <taxon>Alphaproteobacteria</taxon>
        <taxon>Acetobacterales</taxon>
        <taxon>Acetobacteraceae</taxon>
        <taxon>Gluconobacter</taxon>
    </lineage>
</organism>
<name>G6XID1_9PROT</name>
<keyword evidence="2" id="KW-1185">Reference proteome</keyword>
<dbReference type="EMBL" id="AGQV01000002">
    <property type="protein sequence ID" value="EHH68571.1"/>
    <property type="molecule type" value="Genomic_DNA"/>
</dbReference>
<comment type="caution">
    <text evidence="1">The sequence shown here is derived from an EMBL/GenBank/DDBJ whole genome shotgun (WGS) entry which is preliminary data.</text>
</comment>
<protein>
    <submittedName>
        <fullName evidence="1">Uncharacterized protein</fullName>
    </submittedName>
</protein>